<dbReference type="GO" id="GO:0005198">
    <property type="term" value="F:structural molecule activity"/>
    <property type="evidence" value="ECO:0007669"/>
    <property type="project" value="InterPro"/>
</dbReference>
<dbReference type="Ensembl" id="ENSLLET00000045853.1">
    <property type="protein sequence ID" value="ENSLLEP00000044085.1"/>
    <property type="gene ID" value="ENSLLEG00000028013.1"/>
</dbReference>
<reference evidence="8" key="1">
    <citation type="submission" date="2025-08" db="UniProtKB">
        <authorList>
            <consortium name="Ensembl"/>
        </authorList>
    </citation>
    <scope>IDENTIFICATION</scope>
</reference>
<dbReference type="PANTHER" id="PTHR23239:SF384">
    <property type="entry name" value="KERATIN, TYPE I CYTOSKELETAL 20"/>
    <property type="match status" value="1"/>
</dbReference>
<keyword evidence="9" id="KW-1185">Reference proteome</keyword>
<evidence type="ECO:0000256" key="3">
    <source>
        <dbReference type="ARBA" id="ARBA00023054"/>
    </source>
</evidence>
<feature type="region of interest" description="Disordered" evidence="6">
    <location>
        <begin position="1"/>
        <end position="25"/>
    </location>
</feature>
<feature type="coiled-coil region" evidence="5">
    <location>
        <begin position="92"/>
        <end position="126"/>
    </location>
</feature>
<name>A0A8C5QXH0_9ANUR</name>
<evidence type="ECO:0000256" key="6">
    <source>
        <dbReference type="SAM" id="MobiDB-lite"/>
    </source>
</evidence>
<feature type="coiled-coil region" evidence="5">
    <location>
        <begin position="198"/>
        <end position="232"/>
    </location>
</feature>
<dbReference type="GO" id="GO:0030855">
    <property type="term" value="P:epithelial cell differentiation"/>
    <property type="evidence" value="ECO:0007669"/>
    <property type="project" value="TreeGrafter"/>
</dbReference>
<evidence type="ECO:0000256" key="5">
    <source>
        <dbReference type="SAM" id="Coils"/>
    </source>
</evidence>
<evidence type="ECO:0000256" key="4">
    <source>
        <dbReference type="RuleBase" id="RU000685"/>
    </source>
</evidence>
<dbReference type="Gene3D" id="1.20.5.170">
    <property type="match status" value="1"/>
</dbReference>
<dbReference type="PRINTS" id="PR01248">
    <property type="entry name" value="TYPE1KERATIN"/>
</dbReference>
<dbReference type="Proteomes" id="UP000694569">
    <property type="component" value="Unplaced"/>
</dbReference>
<dbReference type="Pfam" id="PF00038">
    <property type="entry name" value="Filament"/>
    <property type="match status" value="1"/>
</dbReference>
<reference evidence="8" key="2">
    <citation type="submission" date="2025-09" db="UniProtKB">
        <authorList>
            <consortium name="Ensembl"/>
        </authorList>
    </citation>
    <scope>IDENTIFICATION</scope>
</reference>
<evidence type="ECO:0000313" key="8">
    <source>
        <dbReference type="Ensembl" id="ENSLLEP00000044085.1"/>
    </source>
</evidence>
<dbReference type="InterPro" id="IPR039008">
    <property type="entry name" value="IF_rod_dom"/>
</dbReference>
<keyword evidence="1" id="KW-0416">Keratin</keyword>
<dbReference type="InterPro" id="IPR002957">
    <property type="entry name" value="Keratin_I"/>
</dbReference>
<feature type="compositionally biased region" description="Polar residues" evidence="6">
    <location>
        <begin position="1"/>
        <end position="13"/>
    </location>
</feature>
<organism evidence="8 9">
    <name type="scientific">Leptobrachium leishanense</name>
    <name type="common">Leishan spiny toad</name>
    <dbReference type="NCBI Taxonomy" id="445787"/>
    <lineage>
        <taxon>Eukaryota</taxon>
        <taxon>Metazoa</taxon>
        <taxon>Chordata</taxon>
        <taxon>Craniata</taxon>
        <taxon>Vertebrata</taxon>
        <taxon>Euteleostomi</taxon>
        <taxon>Amphibia</taxon>
        <taxon>Batrachia</taxon>
        <taxon>Anura</taxon>
        <taxon>Pelobatoidea</taxon>
        <taxon>Megophryidae</taxon>
        <taxon>Leptobrachium</taxon>
    </lineage>
</organism>
<dbReference type="AlphaFoldDB" id="A0A8C5QXH0"/>
<proteinExistence type="inferred from homology"/>
<evidence type="ECO:0000313" key="9">
    <source>
        <dbReference type="Proteomes" id="UP000694569"/>
    </source>
</evidence>
<dbReference type="SUPFAM" id="SSF46579">
    <property type="entry name" value="Prefoldin"/>
    <property type="match status" value="1"/>
</dbReference>
<sequence>MASRNQFSYNQSYGRMGSVDRTPTLPSGDYSKVAVTRYAGSVYGGAGGYGTKISSASGYGGGFGLGSSSGSSSLQISTNSDLLLTGNEKATMQNLNDRLASYLDKVRSLEKANGQLELQIKEWYSKNSVGTEKDYQPYYLAIDDLKARILNSTLDNARILLQIDNAKLAADDFRLKFENELALRLSVEKDIYGLRKVIDDLNLTRADIEFQIESLQEELAYLKKNHEDELDVLRAQVGGKVSVEVDAAPAVDMAKAMADMRLQCEAVVEKNRQEAKDRFETQIQEVNVQINTSGNELQTYRTTITELQRSVQGLEIELQSELSKKNALSATLENINEQYASRLASIQATISNIESQLVQIRSDMGRQSQEYELLLNVKVRLEMEIATYRRLLEGEEYEWQLETQTEEERLKEQNRSRKIKTIVEEMVDGKVVSSQVKEIEEQLPSVMVSTK</sequence>
<evidence type="ECO:0000256" key="2">
    <source>
        <dbReference type="ARBA" id="ARBA00022754"/>
    </source>
</evidence>
<dbReference type="FunFam" id="1.20.5.170:FF:000002">
    <property type="entry name" value="Type I keratin KA11"/>
    <property type="match status" value="1"/>
</dbReference>
<dbReference type="OrthoDB" id="2441647at2759"/>
<keyword evidence="3 5" id="KW-0175">Coiled coil</keyword>
<keyword evidence="2 4" id="KW-0403">Intermediate filament</keyword>
<feature type="coiled-coil region" evidence="5">
    <location>
        <begin position="297"/>
        <end position="356"/>
    </location>
</feature>
<dbReference type="PROSITE" id="PS51842">
    <property type="entry name" value="IF_ROD_2"/>
    <property type="match status" value="1"/>
</dbReference>
<evidence type="ECO:0000256" key="1">
    <source>
        <dbReference type="ARBA" id="ARBA00022744"/>
    </source>
</evidence>
<comment type="similarity">
    <text evidence="4">Belongs to the intermediate filament family.</text>
</comment>
<dbReference type="PROSITE" id="PS00226">
    <property type="entry name" value="IF_ROD_1"/>
    <property type="match status" value="1"/>
</dbReference>
<dbReference type="Gene3D" id="1.20.5.500">
    <property type="entry name" value="Single helix bin"/>
    <property type="match status" value="1"/>
</dbReference>
<dbReference type="SUPFAM" id="SSF64593">
    <property type="entry name" value="Intermediate filament protein, coiled coil region"/>
    <property type="match status" value="2"/>
</dbReference>
<dbReference type="Gene3D" id="1.20.5.1160">
    <property type="entry name" value="Vasodilator-stimulated phosphoprotein"/>
    <property type="match status" value="1"/>
</dbReference>
<dbReference type="PANTHER" id="PTHR23239">
    <property type="entry name" value="INTERMEDIATE FILAMENT"/>
    <property type="match status" value="1"/>
</dbReference>
<dbReference type="SMART" id="SM01391">
    <property type="entry name" value="Filament"/>
    <property type="match status" value="1"/>
</dbReference>
<dbReference type="GeneTree" id="ENSGT00950000182969"/>
<dbReference type="GO" id="GO:0045109">
    <property type="term" value="P:intermediate filament organization"/>
    <property type="evidence" value="ECO:0007669"/>
    <property type="project" value="TreeGrafter"/>
</dbReference>
<dbReference type="FunFam" id="1.20.5.1160:FF:000002">
    <property type="entry name" value="Type I keratin 10"/>
    <property type="match status" value="1"/>
</dbReference>
<dbReference type="GO" id="GO:0005882">
    <property type="term" value="C:intermediate filament"/>
    <property type="evidence" value="ECO:0007669"/>
    <property type="project" value="UniProtKB-KW"/>
</dbReference>
<feature type="domain" description="IF rod" evidence="7">
    <location>
        <begin position="88"/>
        <end position="399"/>
    </location>
</feature>
<protein>
    <recommendedName>
        <fullName evidence="7">IF rod domain-containing protein</fullName>
    </recommendedName>
</protein>
<dbReference type="InterPro" id="IPR018039">
    <property type="entry name" value="IF_conserved"/>
</dbReference>
<evidence type="ECO:0000259" key="7">
    <source>
        <dbReference type="PROSITE" id="PS51842"/>
    </source>
</evidence>
<accession>A0A8C5QXH0</accession>